<dbReference type="InterPro" id="IPR002397">
    <property type="entry name" value="Cyt_P450_B"/>
</dbReference>
<dbReference type="PRINTS" id="PR00359">
    <property type="entry name" value="BP450"/>
</dbReference>
<dbReference type="Gene3D" id="1.10.630.10">
    <property type="entry name" value="Cytochrome P450"/>
    <property type="match status" value="1"/>
</dbReference>
<dbReference type="GO" id="GO:0016705">
    <property type="term" value="F:oxidoreductase activity, acting on paired donors, with incorporation or reduction of molecular oxygen"/>
    <property type="evidence" value="ECO:0007669"/>
    <property type="project" value="InterPro"/>
</dbReference>
<evidence type="ECO:0000313" key="8">
    <source>
        <dbReference type="EMBL" id="NEK56874.1"/>
    </source>
</evidence>
<evidence type="ECO:0000256" key="2">
    <source>
        <dbReference type="ARBA" id="ARBA00022617"/>
    </source>
</evidence>
<evidence type="ECO:0000256" key="6">
    <source>
        <dbReference type="ARBA" id="ARBA00023033"/>
    </source>
</evidence>
<evidence type="ECO:0000256" key="5">
    <source>
        <dbReference type="ARBA" id="ARBA00023004"/>
    </source>
</evidence>
<keyword evidence="9" id="KW-1185">Reference proteome</keyword>
<dbReference type="EMBL" id="JAAGWF010000004">
    <property type="protein sequence ID" value="NEK56874.1"/>
    <property type="molecule type" value="Genomic_DNA"/>
</dbReference>
<protein>
    <submittedName>
        <fullName evidence="8">Cytochrome P450</fullName>
    </submittedName>
</protein>
<sequence>MTSTSTSTTLPAFLGPEVAADPYAFYRRLRAEAPVHWDQNFGGFLLSRHADVGAAYRNSVFSTQNYEVHLEPVFGRSLLQMDGSEHSRKRGLVTPHFRGKGLESWLPVIARNVNLILDRSVQNATDMLVSGFRPGKTVDLLGEFAYYLPVYVITDMLGLPHSDYDRFLGWYTAQVNFLGNLGRDPGIDALGRQATAELWEYLTPVIQERRRNPGEDLISALVTAEIDGESLDDAEVRTHITQLLNAGSETTGKTLASAVTHLLTERELFERALSDRDYLMAAVSETLRFTPPSQMNGRKVTEDVEIEGVTIPKGSVVMLLIASANRDERRFANSETFDPDRSDLDHSKAFAASGEHFAFGFGRHFCLGAMLARGELQIALNTLLDKFPDMQFADGVAPRWAGLKMRSVESLPVTL</sequence>
<dbReference type="PANTHER" id="PTHR46696">
    <property type="entry name" value="P450, PUTATIVE (EUROFUNG)-RELATED"/>
    <property type="match status" value="1"/>
</dbReference>
<comment type="similarity">
    <text evidence="1 7">Belongs to the cytochrome P450 family.</text>
</comment>
<evidence type="ECO:0000313" key="9">
    <source>
        <dbReference type="Proteomes" id="UP000470246"/>
    </source>
</evidence>
<accession>A0A7K3VYA6</accession>
<reference evidence="8 9" key="1">
    <citation type="submission" date="2020-02" db="EMBL/GenBank/DDBJ databases">
        <title>Geodermatophilus sabuli CPCC 205279 I12A-02694.</title>
        <authorList>
            <person name="Jiang Z."/>
        </authorList>
    </citation>
    <scope>NUCLEOTIDE SEQUENCE [LARGE SCALE GENOMIC DNA]</scope>
    <source>
        <strain evidence="8 9">I12A-02694</strain>
    </source>
</reference>
<keyword evidence="2 7" id="KW-0349">Heme</keyword>
<dbReference type="PROSITE" id="PS00086">
    <property type="entry name" value="CYTOCHROME_P450"/>
    <property type="match status" value="1"/>
</dbReference>
<dbReference type="AlphaFoldDB" id="A0A7K3VYA6"/>
<keyword evidence="4 7" id="KW-0560">Oxidoreductase</keyword>
<keyword evidence="5 7" id="KW-0408">Iron</keyword>
<dbReference type="InterPro" id="IPR036396">
    <property type="entry name" value="Cyt_P450_sf"/>
</dbReference>
<dbReference type="Pfam" id="PF00067">
    <property type="entry name" value="p450"/>
    <property type="match status" value="1"/>
</dbReference>
<proteinExistence type="inferred from homology"/>
<dbReference type="PANTHER" id="PTHR46696:SF3">
    <property type="entry name" value="PULCHERRIMINIC ACID SYNTHASE"/>
    <property type="match status" value="1"/>
</dbReference>
<dbReference type="FunFam" id="1.10.630.10:FF:000018">
    <property type="entry name" value="Cytochrome P450 monooxygenase"/>
    <property type="match status" value="1"/>
</dbReference>
<evidence type="ECO:0000256" key="3">
    <source>
        <dbReference type="ARBA" id="ARBA00022723"/>
    </source>
</evidence>
<dbReference type="InterPro" id="IPR017972">
    <property type="entry name" value="Cyt_P450_CS"/>
</dbReference>
<dbReference type="PRINTS" id="PR00385">
    <property type="entry name" value="P450"/>
</dbReference>
<keyword evidence="3 7" id="KW-0479">Metal-binding</keyword>
<name>A0A7K3VYA6_9ACTN</name>
<keyword evidence="6 7" id="KW-0503">Monooxygenase</keyword>
<evidence type="ECO:0000256" key="4">
    <source>
        <dbReference type="ARBA" id="ARBA00023002"/>
    </source>
</evidence>
<organism evidence="8 9">
    <name type="scientific">Geodermatophilus sabuli</name>
    <dbReference type="NCBI Taxonomy" id="1564158"/>
    <lineage>
        <taxon>Bacteria</taxon>
        <taxon>Bacillati</taxon>
        <taxon>Actinomycetota</taxon>
        <taxon>Actinomycetes</taxon>
        <taxon>Geodermatophilales</taxon>
        <taxon>Geodermatophilaceae</taxon>
        <taxon>Geodermatophilus</taxon>
    </lineage>
</organism>
<dbReference type="RefSeq" id="WP_163480072.1">
    <property type="nucleotide sequence ID" value="NZ_JAAGWF010000004.1"/>
</dbReference>
<evidence type="ECO:0000256" key="7">
    <source>
        <dbReference type="RuleBase" id="RU000461"/>
    </source>
</evidence>
<dbReference type="Proteomes" id="UP000470246">
    <property type="component" value="Unassembled WGS sequence"/>
</dbReference>
<gene>
    <name evidence="8" type="ORF">GCU56_03180</name>
</gene>
<dbReference type="GO" id="GO:0005506">
    <property type="term" value="F:iron ion binding"/>
    <property type="evidence" value="ECO:0007669"/>
    <property type="project" value="InterPro"/>
</dbReference>
<comment type="caution">
    <text evidence="8">The sequence shown here is derived from an EMBL/GenBank/DDBJ whole genome shotgun (WGS) entry which is preliminary data.</text>
</comment>
<dbReference type="GO" id="GO:0004497">
    <property type="term" value="F:monooxygenase activity"/>
    <property type="evidence" value="ECO:0007669"/>
    <property type="project" value="UniProtKB-KW"/>
</dbReference>
<dbReference type="InterPro" id="IPR001128">
    <property type="entry name" value="Cyt_P450"/>
</dbReference>
<dbReference type="GO" id="GO:0020037">
    <property type="term" value="F:heme binding"/>
    <property type="evidence" value="ECO:0007669"/>
    <property type="project" value="InterPro"/>
</dbReference>
<evidence type="ECO:0000256" key="1">
    <source>
        <dbReference type="ARBA" id="ARBA00010617"/>
    </source>
</evidence>
<dbReference type="SUPFAM" id="SSF48264">
    <property type="entry name" value="Cytochrome P450"/>
    <property type="match status" value="1"/>
</dbReference>